<feature type="compositionally biased region" description="Acidic residues" evidence="1">
    <location>
        <begin position="180"/>
        <end position="201"/>
    </location>
</feature>
<keyword evidence="3" id="KW-1185">Reference proteome</keyword>
<proteinExistence type="predicted"/>
<dbReference type="Proteomes" id="UP001437256">
    <property type="component" value="Unassembled WGS sequence"/>
</dbReference>
<name>A0ABR2ZZ47_9AGAR</name>
<dbReference type="PANTHER" id="PTHR31912:SF34">
    <property type="entry name" value="NOTOCHORD-RELATED PROTEIN"/>
    <property type="match status" value="1"/>
</dbReference>
<feature type="region of interest" description="Disordered" evidence="1">
    <location>
        <begin position="175"/>
        <end position="201"/>
    </location>
</feature>
<evidence type="ECO:0000256" key="1">
    <source>
        <dbReference type="SAM" id="MobiDB-lite"/>
    </source>
</evidence>
<gene>
    <name evidence="2" type="ORF">AAF712_006245</name>
</gene>
<organism evidence="2 3">
    <name type="scientific">Marasmius tenuissimus</name>
    <dbReference type="NCBI Taxonomy" id="585030"/>
    <lineage>
        <taxon>Eukaryota</taxon>
        <taxon>Fungi</taxon>
        <taxon>Dikarya</taxon>
        <taxon>Basidiomycota</taxon>
        <taxon>Agaricomycotina</taxon>
        <taxon>Agaricomycetes</taxon>
        <taxon>Agaricomycetidae</taxon>
        <taxon>Agaricales</taxon>
        <taxon>Marasmiineae</taxon>
        <taxon>Marasmiaceae</taxon>
        <taxon>Marasmius</taxon>
    </lineage>
</organism>
<sequence length="549" mass="63703">MRNESLRAADHGLDSRVWALYRDGSHIYARCRACEHETDRPKREIRRCKEHERGQGHKKRLLDRELADPIRPLINSLDNVEANSYPQDPEAPYIIPEEQRHLTDQGTVALLASLNARFSPRSSPPSAEYSSTSFDPLPTHWIEQNTFGIYEDTPEPHGFTDSEAEAIYDLTHTLLGMDEPPTDEDSDSQSVDSDDQDDPNYFDQLQQDEEEANFGLSADEVFVGEQDEELVNNDDFGGNSTSRKCQRMAASDPQSERWYPWPDRITCTLDILMHLPRSVFSQHQLDLFLWLLKVNRVDDVPSVYQMKSINQKLQEWVGIETIQNTSPFGNVYHVNNFSQIVAQAGLQIEVANPRVRPFLHFFPEDAGTHVSEARHARRWLEEVPDDYAPQMIRFQHDDYYIHEPTRIWNHDSGEEYCVPILWFSRSNRMWSRCKILRICDTAEGSGWVVLNDEIEVEETQLLMSFPRLCESYTRYGVPDPRRIFGIWYATHQCMNHWNYPTTGNPWRSVANGRRVVSLPVWMYCDDTSGNVLKKWNKHNSFLFTLAGLS</sequence>
<comment type="caution">
    <text evidence="2">The sequence shown here is derived from an EMBL/GenBank/DDBJ whole genome shotgun (WGS) entry which is preliminary data.</text>
</comment>
<evidence type="ECO:0000313" key="2">
    <source>
        <dbReference type="EMBL" id="KAL0066643.1"/>
    </source>
</evidence>
<evidence type="ECO:0000313" key="3">
    <source>
        <dbReference type="Proteomes" id="UP001437256"/>
    </source>
</evidence>
<accession>A0ABR2ZZ47</accession>
<protein>
    <submittedName>
        <fullName evidence="2">Uncharacterized protein</fullName>
    </submittedName>
</protein>
<dbReference type="PANTHER" id="PTHR31912">
    <property type="entry name" value="IP13529P"/>
    <property type="match status" value="1"/>
</dbReference>
<reference evidence="2 3" key="1">
    <citation type="submission" date="2024-05" db="EMBL/GenBank/DDBJ databases">
        <title>A draft genome resource for the thread blight pathogen Marasmius tenuissimus strain MS-2.</title>
        <authorList>
            <person name="Yulfo-Soto G.E."/>
            <person name="Baruah I.K."/>
            <person name="Amoako-Attah I."/>
            <person name="Bukari Y."/>
            <person name="Meinhardt L.W."/>
            <person name="Bailey B.A."/>
            <person name="Cohen S.P."/>
        </authorList>
    </citation>
    <scope>NUCLEOTIDE SEQUENCE [LARGE SCALE GENOMIC DNA]</scope>
    <source>
        <strain evidence="2 3">MS-2</strain>
    </source>
</reference>
<dbReference type="EMBL" id="JBBXMP010000033">
    <property type="protein sequence ID" value="KAL0066643.1"/>
    <property type="molecule type" value="Genomic_DNA"/>
</dbReference>